<accession>A0ABV2J3H6</accession>
<reference evidence="1 2" key="1">
    <citation type="submission" date="2024-06" db="EMBL/GenBank/DDBJ databases">
        <title>Genomic Encyclopedia of Type Strains, Phase IV (KMG-IV): sequencing the most valuable type-strain genomes for metagenomic binning, comparative biology and taxonomic classification.</title>
        <authorList>
            <person name="Goeker M."/>
        </authorList>
    </citation>
    <scope>NUCLEOTIDE SEQUENCE [LARGE SCALE GENOMIC DNA]</scope>
    <source>
        <strain evidence="1 2">DSM 29780</strain>
    </source>
</reference>
<gene>
    <name evidence="1" type="ORF">ABID16_003651</name>
</gene>
<evidence type="ECO:0000313" key="2">
    <source>
        <dbReference type="Proteomes" id="UP001549047"/>
    </source>
</evidence>
<evidence type="ECO:0000313" key="1">
    <source>
        <dbReference type="EMBL" id="MET3615307.1"/>
    </source>
</evidence>
<dbReference type="Proteomes" id="UP001549047">
    <property type="component" value="Unassembled WGS sequence"/>
</dbReference>
<dbReference type="EMBL" id="JBEPMB010000007">
    <property type="protein sequence ID" value="MET3615307.1"/>
    <property type="molecule type" value="Genomic_DNA"/>
</dbReference>
<protein>
    <submittedName>
        <fullName evidence="1">Uncharacterized protein</fullName>
    </submittedName>
</protein>
<keyword evidence="2" id="KW-1185">Reference proteome</keyword>
<proteinExistence type="predicted"/>
<comment type="caution">
    <text evidence="1">The sequence shown here is derived from an EMBL/GenBank/DDBJ whole genome shotgun (WGS) entry which is preliminary data.</text>
</comment>
<sequence>MNMMPKTPLSPVFASAFKVHHVHALQHTRHHAHRSFRRSA</sequence>
<name>A0ABV2J3H6_9HYPH</name>
<organism evidence="1 2">
    <name type="scientific">Rhizobium aquaticum</name>
    <dbReference type="NCBI Taxonomy" id="1549636"/>
    <lineage>
        <taxon>Bacteria</taxon>
        <taxon>Pseudomonadati</taxon>
        <taxon>Pseudomonadota</taxon>
        <taxon>Alphaproteobacteria</taxon>
        <taxon>Hyphomicrobiales</taxon>
        <taxon>Rhizobiaceae</taxon>
        <taxon>Rhizobium/Agrobacterium group</taxon>
        <taxon>Rhizobium</taxon>
    </lineage>
</organism>